<dbReference type="Pfam" id="PF17186">
    <property type="entry name" value="Lipocalin_9"/>
    <property type="match status" value="1"/>
</dbReference>
<dbReference type="PANTHER" id="PTHR38591:SF1">
    <property type="entry name" value="BLL1000 PROTEIN"/>
    <property type="match status" value="1"/>
</dbReference>
<dbReference type="EMBL" id="CP113797">
    <property type="protein sequence ID" value="WAL62579.1"/>
    <property type="molecule type" value="Genomic_DNA"/>
</dbReference>
<gene>
    <name evidence="2" type="ORF">OXH18_11475</name>
</gene>
<organism evidence="2 3">
    <name type="scientific">Thermocoleostomius sinensis A174</name>
    <dbReference type="NCBI Taxonomy" id="2016057"/>
    <lineage>
        <taxon>Bacteria</taxon>
        <taxon>Bacillati</taxon>
        <taxon>Cyanobacteriota</taxon>
        <taxon>Cyanophyceae</taxon>
        <taxon>Oculatellales</taxon>
        <taxon>Oculatellaceae</taxon>
        <taxon>Thermocoleostomius</taxon>
    </lineage>
</organism>
<sequence length="407" mass="45214">MNTKSTDRSSLWLKQGFTRLRQLGTIVTLGICLLLLSIPSAASSTTQLTWLDTAPPDTTGFLKATAPQTWHFPEDFGPHPSYQTEWWYYTGNLETSEGRPFGFQLTFFRQALFPNAAQSTSTSHWRNNQIYSAHFTISDIAQQQFYPFDRFSRSGIDLAGATAIPYHVWLEDWSATEIAPGQVQLQAQTSDVALDLIVEQTLPPVLHGDRGLSIKGLEPGNASYYYSLVQQPTTGTITINDRSFQVTGLTWKDHEYSTSSLSPGTVGWDWFSMQFDNGSALMLYLLRHEDGTIEPTSAGTFIAANGDLIPLTPQDWQIDVLDTWKSAKSQATYPAAWTIRIPKVDLVLQGQSMMGNQELNTATATYWEGAVAFEGLQQGRSLHGQGYVELTGYADRLDAILSARTPT</sequence>
<evidence type="ECO:0000313" key="2">
    <source>
        <dbReference type="EMBL" id="WAL62579.1"/>
    </source>
</evidence>
<proteinExistence type="predicted"/>
<dbReference type="InterPro" id="IPR023374">
    <property type="entry name" value="AttH-like_dom_sf"/>
</dbReference>
<evidence type="ECO:0000259" key="1">
    <source>
        <dbReference type="Pfam" id="PF07143"/>
    </source>
</evidence>
<dbReference type="InterPro" id="IPR010791">
    <property type="entry name" value="AttH_dom"/>
</dbReference>
<accession>A0A9E8ZIY2</accession>
<dbReference type="RefSeq" id="WP_268612919.1">
    <property type="nucleotide sequence ID" value="NZ_CP113797.1"/>
</dbReference>
<dbReference type="Pfam" id="PF07143">
    <property type="entry name" value="CrtC"/>
    <property type="match status" value="1"/>
</dbReference>
<dbReference type="AlphaFoldDB" id="A0A9E8ZIY2"/>
<dbReference type="KEGG" id="tsin:OXH18_11475"/>
<dbReference type="PANTHER" id="PTHR38591">
    <property type="entry name" value="HYDROLASE"/>
    <property type="match status" value="1"/>
</dbReference>
<protein>
    <recommendedName>
        <fullName evidence="1">AttH domain-containing protein</fullName>
    </recommendedName>
</protein>
<reference evidence="2" key="1">
    <citation type="submission" date="2022-12" db="EMBL/GenBank/DDBJ databases">
        <title>Polyphasic identification of a Novel Hot-Spring Cyanobacterium Ocullathermofonsia sinensis gen nov. sp. nov. and Genomic Insights on its Adaptations to the Thermal Habitat.</title>
        <authorList>
            <person name="Daroch M."/>
            <person name="Tang J."/>
            <person name="Jiang Y."/>
        </authorList>
    </citation>
    <scope>NUCLEOTIDE SEQUENCE</scope>
    <source>
        <strain evidence="2">PKUAC-SCTA174</strain>
    </source>
</reference>
<dbReference type="SUPFAM" id="SSF159245">
    <property type="entry name" value="AttH-like"/>
    <property type="match status" value="1"/>
</dbReference>
<dbReference type="Proteomes" id="UP001163152">
    <property type="component" value="Chromosome"/>
</dbReference>
<evidence type="ECO:0000313" key="3">
    <source>
        <dbReference type="Proteomes" id="UP001163152"/>
    </source>
</evidence>
<keyword evidence="3" id="KW-1185">Reference proteome</keyword>
<dbReference type="Gene3D" id="2.40.370.10">
    <property type="entry name" value="AttH-like domain"/>
    <property type="match status" value="2"/>
</dbReference>
<name>A0A9E8ZIY2_9CYAN</name>
<feature type="domain" description="AttH" evidence="1">
    <location>
        <begin position="84"/>
        <end position="258"/>
    </location>
</feature>